<dbReference type="PANTHER" id="PTHR47969:SF15">
    <property type="entry name" value="CHROMOSOME-ASSOCIATED KINESIN KIF4A-RELATED"/>
    <property type="match status" value="1"/>
</dbReference>
<keyword evidence="5 8" id="KW-0175">Coiled coil</keyword>
<dbReference type="SUPFAM" id="SSF52540">
    <property type="entry name" value="P-loop containing nucleoside triphosphate hydrolases"/>
    <property type="match status" value="1"/>
</dbReference>
<evidence type="ECO:0000256" key="2">
    <source>
        <dbReference type="ARBA" id="ARBA00022490"/>
    </source>
</evidence>
<feature type="compositionally biased region" description="Polar residues" evidence="9">
    <location>
        <begin position="639"/>
        <end position="669"/>
    </location>
</feature>
<dbReference type="Pfam" id="PF00225">
    <property type="entry name" value="Kinesin"/>
    <property type="match status" value="2"/>
</dbReference>
<dbReference type="AlphaFoldDB" id="A0A078ASG4"/>
<evidence type="ECO:0000256" key="4">
    <source>
        <dbReference type="ARBA" id="ARBA00022840"/>
    </source>
</evidence>
<feature type="domain" description="Kinesin motor" evidence="10">
    <location>
        <begin position="1"/>
        <end position="300"/>
    </location>
</feature>
<feature type="region of interest" description="Disordered" evidence="9">
    <location>
        <begin position="483"/>
        <end position="503"/>
    </location>
</feature>
<dbReference type="SMART" id="SM00129">
    <property type="entry name" value="KISc"/>
    <property type="match status" value="1"/>
</dbReference>
<dbReference type="GO" id="GO:0007018">
    <property type="term" value="P:microtubule-based movement"/>
    <property type="evidence" value="ECO:0007669"/>
    <property type="project" value="InterPro"/>
</dbReference>
<feature type="compositionally biased region" description="Basic and acidic residues" evidence="9">
    <location>
        <begin position="670"/>
        <end position="680"/>
    </location>
</feature>
<proteinExistence type="inferred from homology"/>
<feature type="region of interest" description="Disordered" evidence="9">
    <location>
        <begin position="638"/>
        <end position="690"/>
    </location>
</feature>
<dbReference type="GO" id="GO:0007052">
    <property type="term" value="P:mitotic spindle organization"/>
    <property type="evidence" value="ECO:0007669"/>
    <property type="project" value="TreeGrafter"/>
</dbReference>
<evidence type="ECO:0000256" key="7">
    <source>
        <dbReference type="RuleBase" id="RU000394"/>
    </source>
</evidence>
<feature type="compositionally biased region" description="Acidic residues" evidence="9">
    <location>
        <begin position="681"/>
        <end position="690"/>
    </location>
</feature>
<feature type="compositionally biased region" description="Polar residues" evidence="9">
    <location>
        <begin position="537"/>
        <end position="550"/>
    </location>
</feature>
<keyword evidence="7" id="KW-0493">Microtubule</keyword>
<evidence type="ECO:0000256" key="5">
    <source>
        <dbReference type="ARBA" id="ARBA00023054"/>
    </source>
</evidence>
<keyword evidence="3 6" id="KW-0547">Nucleotide-binding</keyword>
<dbReference type="PRINTS" id="PR00380">
    <property type="entry name" value="KINESINHEAVY"/>
</dbReference>
<organism evidence="11 12">
    <name type="scientific">Stylonychia lemnae</name>
    <name type="common">Ciliate</name>
    <dbReference type="NCBI Taxonomy" id="5949"/>
    <lineage>
        <taxon>Eukaryota</taxon>
        <taxon>Sar</taxon>
        <taxon>Alveolata</taxon>
        <taxon>Ciliophora</taxon>
        <taxon>Intramacronucleata</taxon>
        <taxon>Spirotrichea</taxon>
        <taxon>Stichotrichia</taxon>
        <taxon>Sporadotrichida</taxon>
        <taxon>Oxytrichidae</taxon>
        <taxon>Stylonychinae</taxon>
        <taxon>Stylonychia</taxon>
    </lineage>
</organism>
<evidence type="ECO:0000313" key="11">
    <source>
        <dbReference type="EMBL" id="CDW84931.1"/>
    </source>
</evidence>
<comment type="similarity">
    <text evidence="6 7">Belongs to the TRAFAC class myosin-kinesin ATPase superfamily. Kinesin family.</text>
</comment>
<dbReference type="InterPro" id="IPR019821">
    <property type="entry name" value="Kinesin_motor_CS"/>
</dbReference>
<dbReference type="OrthoDB" id="3176171at2759"/>
<dbReference type="GO" id="GO:0051231">
    <property type="term" value="P:spindle elongation"/>
    <property type="evidence" value="ECO:0007669"/>
    <property type="project" value="TreeGrafter"/>
</dbReference>
<evidence type="ECO:0000313" key="12">
    <source>
        <dbReference type="Proteomes" id="UP000039865"/>
    </source>
</evidence>
<dbReference type="Gene3D" id="3.40.850.10">
    <property type="entry name" value="Kinesin motor domain"/>
    <property type="match status" value="2"/>
</dbReference>
<dbReference type="Proteomes" id="UP000039865">
    <property type="component" value="Unassembled WGS sequence"/>
</dbReference>
<evidence type="ECO:0000256" key="9">
    <source>
        <dbReference type="SAM" id="MobiDB-lite"/>
    </source>
</evidence>
<dbReference type="InterPro" id="IPR001752">
    <property type="entry name" value="Kinesin_motor_dom"/>
</dbReference>
<dbReference type="GO" id="GO:0005874">
    <property type="term" value="C:microtubule"/>
    <property type="evidence" value="ECO:0007669"/>
    <property type="project" value="UniProtKB-KW"/>
</dbReference>
<comment type="subcellular location">
    <subcellularLocation>
        <location evidence="1">Cytoplasm</location>
    </subcellularLocation>
</comment>
<evidence type="ECO:0000256" key="6">
    <source>
        <dbReference type="PROSITE-ProRule" id="PRU00283"/>
    </source>
</evidence>
<protein>
    <recommendedName>
        <fullName evidence="7">Kinesin-like protein</fullName>
    </recommendedName>
</protein>
<keyword evidence="6 7" id="KW-0505">Motor protein</keyword>
<dbReference type="GO" id="GO:0003777">
    <property type="term" value="F:microtubule motor activity"/>
    <property type="evidence" value="ECO:0007669"/>
    <property type="project" value="InterPro"/>
</dbReference>
<dbReference type="InterPro" id="IPR036961">
    <property type="entry name" value="Kinesin_motor_dom_sf"/>
</dbReference>
<dbReference type="PROSITE" id="PS50067">
    <property type="entry name" value="KINESIN_MOTOR_2"/>
    <property type="match status" value="1"/>
</dbReference>
<name>A0A078ASG4_STYLE</name>
<evidence type="ECO:0000256" key="1">
    <source>
        <dbReference type="ARBA" id="ARBA00004496"/>
    </source>
</evidence>
<feature type="region of interest" description="Disordered" evidence="9">
    <location>
        <begin position="519"/>
        <end position="561"/>
    </location>
</feature>
<feature type="binding site" evidence="6">
    <location>
        <begin position="88"/>
        <end position="95"/>
    </location>
    <ligand>
        <name>ATP</name>
        <dbReference type="ChEBI" id="CHEBI:30616"/>
    </ligand>
</feature>
<keyword evidence="2" id="KW-0963">Cytoplasm</keyword>
<sequence length="690" mass="77855">MKQSKKTKQSAQASSIMKMAMIQSNIHLFIQIIQRVHQQDKARQSKLFRFDKVLRPTSTQSQVYDETNIPYMVNKVVDGFHSTIFAYGQTGSGKTFTMEGYKYYANDKGLYVPKVEDNQEKYGIVQRCAQQLIESVEKARTQSSMFKMKSQIAFGGPQGDPQGLKLKWNQFDIYTVENLYTFEYPSNPENVILSKLQLVDLAGSERQSHTSVQGKTQKESIEINKSLFTLRQVISALNDMASGKKDGIYVPYRDSKLTCLLRQSLGGNSLCCMIACLHPSEKYLEENLSTLMYASKAAMISNTPIRNDDPKTKQIEELKQQVKILTAELQRANQHIQYLSNLTGQKAEVFGEGMIKNTGVSSSGNITIHNNYNQNVVAYIGDQKKTNLPQIKVKQDPNQTLQDIDESPIIIDGKTLTGKDSSLIRENITEETSKVDWAQILLDDNTDDMIISVSREKIAHEIIKLRNEKQKLERNFQNSSIQSSSNLMSVNQNHSSLSGKKTSAASNLYNTSSQKLSLLGHKSVTPLRQRPNGKLQPMSTSSTSSFITNDQRVKSKNPKNTERQVDLNQTLDSNVSMMIKRQDTQSTININEEFQRTNEFFQQSNSFSSQQKIVLPNPHITMRKKNTLKGDAIAVDDSVSGSQSMRRSGTGSILASNVSQQDPMAQTLQKWREQVKGEDKIMEEDESINY</sequence>
<dbReference type="GO" id="GO:0005737">
    <property type="term" value="C:cytoplasm"/>
    <property type="evidence" value="ECO:0007669"/>
    <property type="project" value="UniProtKB-SubCell"/>
</dbReference>
<feature type="compositionally biased region" description="Polar residues" evidence="9">
    <location>
        <begin position="492"/>
        <end position="503"/>
    </location>
</feature>
<dbReference type="InParanoid" id="A0A078ASG4"/>
<reference evidence="11 12" key="1">
    <citation type="submission" date="2014-06" db="EMBL/GenBank/DDBJ databases">
        <authorList>
            <person name="Swart Estienne"/>
        </authorList>
    </citation>
    <scope>NUCLEOTIDE SEQUENCE [LARGE SCALE GENOMIC DNA]</scope>
    <source>
        <strain evidence="11 12">130c</strain>
    </source>
</reference>
<dbReference type="GO" id="GO:0008017">
    <property type="term" value="F:microtubule binding"/>
    <property type="evidence" value="ECO:0007669"/>
    <property type="project" value="InterPro"/>
</dbReference>
<accession>A0A078ASG4</accession>
<dbReference type="PANTHER" id="PTHR47969">
    <property type="entry name" value="CHROMOSOME-ASSOCIATED KINESIN KIF4A-RELATED"/>
    <property type="match status" value="1"/>
</dbReference>
<keyword evidence="4 6" id="KW-0067">ATP-binding</keyword>
<evidence type="ECO:0000259" key="10">
    <source>
        <dbReference type="PROSITE" id="PS50067"/>
    </source>
</evidence>
<dbReference type="EMBL" id="CCKQ01013289">
    <property type="protein sequence ID" value="CDW84931.1"/>
    <property type="molecule type" value="Genomic_DNA"/>
</dbReference>
<gene>
    <name evidence="11" type="primary">Contig5658.g6059</name>
    <name evidence="11" type="ORF">STYLEM_14000</name>
</gene>
<dbReference type="InterPro" id="IPR027417">
    <property type="entry name" value="P-loop_NTPase"/>
</dbReference>
<evidence type="ECO:0000256" key="8">
    <source>
        <dbReference type="SAM" id="Coils"/>
    </source>
</evidence>
<feature type="coiled-coil region" evidence="8">
    <location>
        <begin position="455"/>
        <end position="482"/>
    </location>
</feature>
<dbReference type="GO" id="GO:0005524">
    <property type="term" value="F:ATP binding"/>
    <property type="evidence" value="ECO:0007669"/>
    <property type="project" value="UniProtKB-UniRule"/>
</dbReference>
<dbReference type="InterPro" id="IPR027640">
    <property type="entry name" value="Kinesin-like_fam"/>
</dbReference>
<dbReference type="GO" id="GO:0005875">
    <property type="term" value="C:microtubule associated complex"/>
    <property type="evidence" value="ECO:0007669"/>
    <property type="project" value="TreeGrafter"/>
</dbReference>
<keyword evidence="12" id="KW-1185">Reference proteome</keyword>
<evidence type="ECO:0000256" key="3">
    <source>
        <dbReference type="ARBA" id="ARBA00022741"/>
    </source>
</evidence>
<dbReference type="PROSITE" id="PS00411">
    <property type="entry name" value="KINESIN_MOTOR_1"/>
    <property type="match status" value="1"/>
</dbReference>